<dbReference type="Pfam" id="PF00164">
    <property type="entry name" value="Ribosom_S12_S23"/>
    <property type="match status" value="1"/>
</dbReference>
<keyword evidence="2" id="KW-0689">Ribosomal protein</keyword>
<dbReference type="EMBL" id="CP093349">
    <property type="protein sequence ID" value="WOH08278.1"/>
    <property type="molecule type" value="Genomic_DNA"/>
</dbReference>
<protein>
    <recommendedName>
        <fullName evidence="7">Ribosomal protein S12</fullName>
    </recommendedName>
</protein>
<evidence type="ECO:0000256" key="1">
    <source>
        <dbReference type="ARBA" id="ARBA00005657"/>
    </source>
</evidence>
<name>A0AAF0XHV6_DAUCS</name>
<evidence type="ECO:0000313" key="6">
    <source>
        <dbReference type="Proteomes" id="UP000077755"/>
    </source>
</evidence>
<reference evidence="5" key="1">
    <citation type="journal article" date="2016" name="Nat. Genet.">
        <title>A high-quality carrot genome assembly provides new insights into carotenoid accumulation and asterid genome evolution.</title>
        <authorList>
            <person name="Iorizzo M."/>
            <person name="Ellison S."/>
            <person name="Senalik D."/>
            <person name="Zeng P."/>
            <person name="Satapoomin P."/>
            <person name="Huang J."/>
            <person name="Bowman M."/>
            <person name="Iovene M."/>
            <person name="Sanseverino W."/>
            <person name="Cavagnaro P."/>
            <person name="Yildiz M."/>
            <person name="Macko-Podgorni A."/>
            <person name="Moranska E."/>
            <person name="Grzebelus E."/>
            <person name="Grzebelus D."/>
            <person name="Ashrafi H."/>
            <person name="Zheng Z."/>
            <person name="Cheng S."/>
            <person name="Spooner D."/>
            <person name="Van Deynze A."/>
            <person name="Simon P."/>
        </authorList>
    </citation>
    <scope>NUCLEOTIDE SEQUENCE</scope>
    <source>
        <tissue evidence="5">Leaf</tissue>
    </source>
</reference>
<accession>A0AAF0XHV6</accession>
<dbReference type="SUPFAM" id="SSF50249">
    <property type="entry name" value="Nucleic acid-binding proteins"/>
    <property type="match status" value="1"/>
</dbReference>
<reference evidence="5" key="2">
    <citation type="submission" date="2022-03" db="EMBL/GenBank/DDBJ databases">
        <title>Draft title - Genomic analysis of global carrot germplasm unveils the trajectory of domestication and the origin of high carotenoid orange carrot.</title>
        <authorList>
            <person name="Iorizzo M."/>
            <person name="Ellison S."/>
            <person name="Senalik D."/>
            <person name="Macko-Podgorni A."/>
            <person name="Grzebelus D."/>
            <person name="Bostan H."/>
            <person name="Rolling W."/>
            <person name="Curaba J."/>
            <person name="Simon P."/>
        </authorList>
    </citation>
    <scope>NUCLEOTIDE SEQUENCE</scope>
    <source>
        <tissue evidence="5">Leaf</tissue>
    </source>
</reference>
<evidence type="ECO:0000313" key="5">
    <source>
        <dbReference type="EMBL" id="WOH08278.1"/>
    </source>
</evidence>
<organism evidence="5 6">
    <name type="scientific">Daucus carota subsp. sativus</name>
    <name type="common">Carrot</name>
    <dbReference type="NCBI Taxonomy" id="79200"/>
    <lineage>
        <taxon>Eukaryota</taxon>
        <taxon>Viridiplantae</taxon>
        <taxon>Streptophyta</taxon>
        <taxon>Embryophyta</taxon>
        <taxon>Tracheophyta</taxon>
        <taxon>Spermatophyta</taxon>
        <taxon>Magnoliopsida</taxon>
        <taxon>eudicotyledons</taxon>
        <taxon>Gunneridae</taxon>
        <taxon>Pentapetalae</taxon>
        <taxon>asterids</taxon>
        <taxon>campanulids</taxon>
        <taxon>Apiales</taxon>
        <taxon>Apiaceae</taxon>
        <taxon>Apioideae</taxon>
        <taxon>Scandiceae</taxon>
        <taxon>Daucinae</taxon>
        <taxon>Daucus</taxon>
        <taxon>Daucus sect. Daucus</taxon>
    </lineage>
</organism>
<dbReference type="GO" id="GO:0006412">
    <property type="term" value="P:translation"/>
    <property type="evidence" value="ECO:0007669"/>
    <property type="project" value="InterPro"/>
</dbReference>
<dbReference type="InterPro" id="IPR005679">
    <property type="entry name" value="Ribosomal_uS12_bac"/>
</dbReference>
<dbReference type="InterPro" id="IPR012340">
    <property type="entry name" value="NA-bd_OB-fold"/>
</dbReference>
<dbReference type="GO" id="GO:0003735">
    <property type="term" value="F:structural constituent of ribosome"/>
    <property type="evidence" value="ECO:0007669"/>
    <property type="project" value="InterPro"/>
</dbReference>
<feature type="signal peptide" evidence="4">
    <location>
        <begin position="1"/>
        <end position="20"/>
    </location>
</feature>
<dbReference type="GO" id="GO:0015935">
    <property type="term" value="C:small ribosomal subunit"/>
    <property type="evidence" value="ECO:0007669"/>
    <property type="project" value="InterPro"/>
</dbReference>
<dbReference type="Gene3D" id="2.40.50.140">
    <property type="entry name" value="Nucleic acid-binding proteins"/>
    <property type="match status" value="1"/>
</dbReference>
<proteinExistence type="inferred from homology"/>
<dbReference type="PRINTS" id="PR01034">
    <property type="entry name" value="RIBOSOMALS12"/>
</dbReference>
<comment type="similarity">
    <text evidence="1">Belongs to the universal ribosomal protein uS12 family.</text>
</comment>
<evidence type="ECO:0000256" key="2">
    <source>
        <dbReference type="ARBA" id="ARBA00022980"/>
    </source>
</evidence>
<dbReference type="InterPro" id="IPR006032">
    <property type="entry name" value="Ribosomal_uS12"/>
</dbReference>
<dbReference type="AlphaFoldDB" id="A0AAF0XHV6"/>
<evidence type="ECO:0008006" key="7">
    <source>
        <dbReference type="Google" id="ProtNLM"/>
    </source>
</evidence>
<dbReference type="NCBIfam" id="TIGR00981">
    <property type="entry name" value="rpsL_bact"/>
    <property type="match status" value="1"/>
</dbReference>
<feature type="chain" id="PRO_5042118057" description="Ribosomal protein S12" evidence="4">
    <location>
        <begin position="21"/>
        <end position="127"/>
    </location>
</feature>
<dbReference type="Proteomes" id="UP000077755">
    <property type="component" value="Chromosome 7"/>
</dbReference>
<sequence>MNTLGLVKVLLPSILKDVMAVRVTYLLTFPLTPKKPNYALRKVSRVRLTSGFEITAYITGIGHNSQEHSVVLVRGRTVKDILSVRYHIVRGTLDAVGGKDRQQGCSSAVLELINQLLFSIFFMPSQL</sequence>
<gene>
    <name evidence="5" type="ORF">DCAR_0727716</name>
</gene>
<evidence type="ECO:0000256" key="3">
    <source>
        <dbReference type="ARBA" id="ARBA00023274"/>
    </source>
</evidence>
<keyword evidence="4" id="KW-0732">Signal</keyword>
<keyword evidence="6" id="KW-1185">Reference proteome</keyword>
<dbReference type="PANTHER" id="PTHR11652">
    <property type="entry name" value="30S RIBOSOMAL PROTEIN S12 FAMILY MEMBER"/>
    <property type="match status" value="1"/>
</dbReference>
<keyword evidence="3" id="KW-0687">Ribonucleoprotein</keyword>
<evidence type="ECO:0000256" key="4">
    <source>
        <dbReference type="SAM" id="SignalP"/>
    </source>
</evidence>